<feature type="domain" description="D-isomer specific 2-hydroxyacid dehydrogenase NAD-binding" evidence="3">
    <location>
        <begin position="122"/>
        <end position="192"/>
    </location>
</feature>
<protein>
    <recommendedName>
        <fullName evidence="3">D-isomer specific 2-hydroxyacid dehydrogenase NAD-binding domain-containing protein</fullName>
    </recommendedName>
</protein>
<keyword evidence="1" id="KW-0560">Oxidoreductase</keyword>
<dbReference type="STRING" id="502779.A0A0A2VL35"/>
<name>A0A0A2VL35_PARBA</name>
<dbReference type="PANTHER" id="PTHR43333:SF1">
    <property type="entry name" value="D-ISOMER SPECIFIC 2-HYDROXYACID DEHYDROGENASE NAD-BINDING DOMAIN-CONTAINING PROTEIN"/>
    <property type="match status" value="1"/>
</dbReference>
<dbReference type="Gene3D" id="3.40.50.720">
    <property type="entry name" value="NAD(P)-binding Rossmann-like Domain"/>
    <property type="match status" value="2"/>
</dbReference>
<keyword evidence="2" id="KW-0520">NAD</keyword>
<dbReference type="InterPro" id="IPR006140">
    <property type="entry name" value="D-isomer_DH_NAD-bd"/>
</dbReference>
<dbReference type="InterPro" id="IPR029752">
    <property type="entry name" value="D-isomer_DH_CS1"/>
</dbReference>
<evidence type="ECO:0000313" key="4">
    <source>
        <dbReference type="EMBL" id="KGQ01579.1"/>
    </source>
</evidence>
<dbReference type="Proteomes" id="UP000002059">
    <property type="component" value="Partially assembled WGS sequence"/>
</dbReference>
<accession>A0A0A2VL35</accession>
<keyword evidence="5" id="KW-1185">Reference proteome</keyword>
<dbReference type="PROSITE" id="PS00065">
    <property type="entry name" value="D_2_HYDROXYACID_DH_1"/>
    <property type="match status" value="1"/>
</dbReference>
<gene>
    <name evidence="4" type="ORF">PAAG_11707</name>
</gene>
<dbReference type="GO" id="GO:0051287">
    <property type="term" value="F:NAD binding"/>
    <property type="evidence" value="ECO:0007669"/>
    <property type="project" value="InterPro"/>
</dbReference>
<dbReference type="HOGENOM" id="CLU_019796_1_0_1"/>
<sequence length="363" mass="40499">MGDAPPQEHLLVILPFPEPIALIEEIRNSFPHVRVAFFRQKREDQVHGKVPADLLASATILCILHYRPVLEEIPRVKLIHVISSGMDLFLNHPMVTDSNIPLTTTSGIHGPPIAEWVVMNWLVSSRLYDQTSEWQRKHTWHLNQTLMHKLEDNVGKRVGILGYGSIGRQVARVSVAMGMKVLAYTFSPRNTLESRRDTGYIVPTTGDPDGTLPVSWHCGSGKTALHSFLSQNMDYLLISVPLTLSTEKLIGAEEMALLSKSCTSTTRRPFLTNISRGRVIDQNALMESLKSGELSGAAIDVTDPEPLPSDHPLWDIPNLHISPHVSSLGIEYMGRALDVLKVNLGRLERGENLVNLYQRNMGY</sequence>
<dbReference type="OMA" id="WHHGTDK"/>
<dbReference type="OrthoDB" id="298012at2759"/>
<organism evidence="4 5">
    <name type="scientific">Paracoccidioides lutzii (strain ATCC MYA-826 / Pb01)</name>
    <name type="common">Paracoccidioides brasiliensis</name>
    <dbReference type="NCBI Taxonomy" id="502779"/>
    <lineage>
        <taxon>Eukaryota</taxon>
        <taxon>Fungi</taxon>
        <taxon>Dikarya</taxon>
        <taxon>Ascomycota</taxon>
        <taxon>Pezizomycotina</taxon>
        <taxon>Eurotiomycetes</taxon>
        <taxon>Eurotiomycetidae</taxon>
        <taxon>Onygenales</taxon>
        <taxon>Ajellomycetaceae</taxon>
        <taxon>Paracoccidioides</taxon>
    </lineage>
</organism>
<dbReference type="SUPFAM" id="SSF51735">
    <property type="entry name" value="NAD(P)-binding Rossmann-fold domains"/>
    <property type="match status" value="1"/>
</dbReference>
<evidence type="ECO:0000313" key="5">
    <source>
        <dbReference type="Proteomes" id="UP000002059"/>
    </source>
</evidence>
<evidence type="ECO:0000256" key="2">
    <source>
        <dbReference type="ARBA" id="ARBA00023027"/>
    </source>
</evidence>
<reference evidence="4 5" key="1">
    <citation type="journal article" date="2011" name="PLoS Genet.">
        <title>Comparative genomic analysis of human fungal pathogens causing paracoccidioidomycosis.</title>
        <authorList>
            <person name="Desjardins C.A."/>
            <person name="Champion M.D."/>
            <person name="Holder J.W."/>
            <person name="Muszewska A."/>
            <person name="Goldberg J."/>
            <person name="Bailao A.M."/>
            <person name="Brigido M.M."/>
            <person name="Ferreira M.E."/>
            <person name="Garcia A.M."/>
            <person name="Grynberg M."/>
            <person name="Gujja S."/>
            <person name="Heiman D.I."/>
            <person name="Henn M.R."/>
            <person name="Kodira C.D."/>
            <person name="Leon-Narvaez H."/>
            <person name="Longo L.V."/>
            <person name="Ma L.J."/>
            <person name="Malavazi I."/>
            <person name="Matsuo A.L."/>
            <person name="Morais F.V."/>
            <person name="Pereira M."/>
            <person name="Rodriguez-Brito S."/>
            <person name="Sakthikumar S."/>
            <person name="Salem-Izacc S.M."/>
            <person name="Sykes S.M."/>
            <person name="Teixeira M.M."/>
            <person name="Vallejo M.C."/>
            <person name="Walter M.E."/>
            <person name="Yandava C."/>
            <person name="Young S."/>
            <person name="Zeng Q."/>
            <person name="Zucker J."/>
            <person name="Felipe M.S."/>
            <person name="Goldman G.H."/>
            <person name="Haas B.J."/>
            <person name="McEwen J.G."/>
            <person name="Nino-Vega G."/>
            <person name="Puccia R."/>
            <person name="San-Blas G."/>
            <person name="Soares C.M."/>
            <person name="Birren B.W."/>
            <person name="Cuomo C.A."/>
        </authorList>
    </citation>
    <scope>NUCLEOTIDE SEQUENCE [LARGE SCALE GENOMIC DNA]</scope>
    <source>
        <strain evidence="5">ATCC MYA-826 / Pb01</strain>
    </source>
</reference>
<evidence type="ECO:0000256" key="1">
    <source>
        <dbReference type="ARBA" id="ARBA00023002"/>
    </source>
</evidence>
<dbReference type="Pfam" id="PF02826">
    <property type="entry name" value="2-Hacid_dh_C"/>
    <property type="match status" value="2"/>
</dbReference>
<dbReference type="KEGG" id="pbl:PAAG_11707"/>
<dbReference type="SUPFAM" id="SSF52283">
    <property type="entry name" value="Formate/glycerate dehydrogenase catalytic domain-like"/>
    <property type="match status" value="1"/>
</dbReference>
<dbReference type="CDD" id="cd12163">
    <property type="entry name" value="2-Hacid_dh_5"/>
    <property type="match status" value="1"/>
</dbReference>
<dbReference type="InterPro" id="IPR036291">
    <property type="entry name" value="NAD(P)-bd_dom_sf"/>
</dbReference>
<feature type="domain" description="D-isomer specific 2-hydroxyacid dehydrogenase NAD-binding" evidence="3">
    <location>
        <begin position="230"/>
        <end position="326"/>
    </location>
</feature>
<dbReference type="eggNOG" id="KOG0069">
    <property type="taxonomic scope" value="Eukaryota"/>
</dbReference>
<dbReference type="PANTHER" id="PTHR43333">
    <property type="entry name" value="2-HACID_DH_C DOMAIN-CONTAINING PROTEIN"/>
    <property type="match status" value="1"/>
</dbReference>
<dbReference type="AlphaFoldDB" id="A0A0A2VL35"/>
<evidence type="ECO:0000259" key="3">
    <source>
        <dbReference type="Pfam" id="PF02826"/>
    </source>
</evidence>
<proteinExistence type="predicted"/>
<dbReference type="GO" id="GO:0016491">
    <property type="term" value="F:oxidoreductase activity"/>
    <property type="evidence" value="ECO:0007669"/>
    <property type="project" value="UniProtKB-KW"/>
</dbReference>
<dbReference type="GeneID" id="9097951"/>
<dbReference type="RefSeq" id="XP_015703092.1">
    <property type="nucleotide sequence ID" value="XM_015847303.1"/>
</dbReference>
<dbReference type="VEuPathDB" id="FungiDB:PAAG_11707"/>
<dbReference type="EMBL" id="KN293999">
    <property type="protein sequence ID" value="KGQ01579.1"/>
    <property type="molecule type" value="Genomic_DNA"/>
</dbReference>